<dbReference type="Pfam" id="PF13671">
    <property type="entry name" value="AAA_33"/>
    <property type="match status" value="1"/>
</dbReference>
<comment type="caution">
    <text evidence="1">The sequence shown here is derived from an EMBL/GenBank/DDBJ whole genome shotgun (WGS) entry which is preliminary data.</text>
</comment>
<protein>
    <submittedName>
        <fullName evidence="1">AAA family ATPase</fullName>
    </submittedName>
</protein>
<dbReference type="Proteomes" id="UP001595696">
    <property type="component" value="Unassembled WGS sequence"/>
</dbReference>
<proteinExistence type="predicted"/>
<reference evidence="2" key="1">
    <citation type="journal article" date="2019" name="Int. J. Syst. Evol. Microbiol.">
        <title>The Global Catalogue of Microorganisms (GCM) 10K type strain sequencing project: providing services to taxonomists for standard genome sequencing and annotation.</title>
        <authorList>
            <consortium name="The Broad Institute Genomics Platform"/>
            <consortium name="The Broad Institute Genome Sequencing Center for Infectious Disease"/>
            <person name="Wu L."/>
            <person name="Ma J."/>
        </authorList>
    </citation>
    <scope>NUCLEOTIDE SEQUENCE [LARGE SCALE GENOMIC DNA]</scope>
    <source>
        <strain evidence="2">CGMCC 4.7330</strain>
    </source>
</reference>
<evidence type="ECO:0000313" key="1">
    <source>
        <dbReference type="EMBL" id="MFC3962805.1"/>
    </source>
</evidence>
<sequence length="183" mass="19542">MTELLVLVNGLPGSGKSTVGRALAAELGAQFLAKDVVKEALADCVDDAAGVAALGGVAMDAVWALARAVPGTVVVDSWWFRPRDLHFARAGLDRCAADRAVEVWCDVPAETARHRYATRRRPAFHQDEQRLAEHWDTWAAHAAPLALTPTVWVDTGGPVDSVRLAERVLTAACRAPAGAFPAR</sequence>
<organism evidence="1 2">
    <name type="scientific">Nocardia jiangsuensis</name>
    <dbReference type="NCBI Taxonomy" id="1691563"/>
    <lineage>
        <taxon>Bacteria</taxon>
        <taxon>Bacillati</taxon>
        <taxon>Actinomycetota</taxon>
        <taxon>Actinomycetes</taxon>
        <taxon>Mycobacteriales</taxon>
        <taxon>Nocardiaceae</taxon>
        <taxon>Nocardia</taxon>
    </lineage>
</organism>
<accession>A0ABV8DRT3</accession>
<gene>
    <name evidence="1" type="ORF">ACFO0B_12500</name>
</gene>
<dbReference type="Gene3D" id="3.40.50.300">
    <property type="entry name" value="P-loop containing nucleotide triphosphate hydrolases"/>
    <property type="match status" value="1"/>
</dbReference>
<keyword evidence="2" id="KW-1185">Reference proteome</keyword>
<dbReference type="InterPro" id="IPR027417">
    <property type="entry name" value="P-loop_NTPase"/>
</dbReference>
<dbReference type="EMBL" id="JBHSAX010000013">
    <property type="protein sequence ID" value="MFC3962805.1"/>
    <property type="molecule type" value="Genomic_DNA"/>
</dbReference>
<dbReference type="SUPFAM" id="SSF52540">
    <property type="entry name" value="P-loop containing nucleoside triphosphate hydrolases"/>
    <property type="match status" value="1"/>
</dbReference>
<dbReference type="RefSeq" id="WP_378612565.1">
    <property type="nucleotide sequence ID" value="NZ_JBHSAX010000013.1"/>
</dbReference>
<name>A0ABV8DRT3_9NOCA</name>
<evidence type="ECO:0000313" key="2">
    <source>
        <dbReference type="Proteomes" id="UP001595696"/>
    </source>
</evidence>